<dbReference type="InterPro" id="IPR011047">
    <property type="entry name" value="Quinoprotein_ADH-like_sf"/>
</dbReference>
<keyword evidence="8" id="KW-1185">Reference proteome</keyword>
<feature type="domain" description="Pyrrolo-quinoline quinone repeat" evidence="6">
    <location>
        <begin position="126"/>
        <end position="710"/>
    </location>
</feature>
<dbReference type="InterPro" id="IPR002372">
    <property type="entry name" value="PQQ_rpt_dom"/>
</dbReference>
<dbReference type="InterPro" id="IPR017511">
    <property type="entry name" value="PQQ_mDH"/>
</dbReference>
<evidence type="ECO:0000256" key="1">
    <source>
        <dbReference type="ARBA" id="ARBA00001931"/>
    </source>
</evidence>
<evidence type="ECO:0000256" key="3">
    <source>
        <dbReference type="ARBA" id="ARBA00023002"/>
    </source>
</evidence>
<dbReference type="SMART" id="SM00564">
    <property type="entry name" value="PQQ"/>
    <property type="match status" value="6"/>
</dbReference>
<evidence type="ECO:0000313" key="7">
    <source>
        <dbReference type="EMBL" id="QPZ90307.1"/>
    </source>
</evidence>
<evidence type="ECO:0000313" key="8">
    <source>
        <dbReference type="Proteomes" id="UP000192422"/>
    </source>
</evidence>
<dbReference type="Gene3D" id="2.140.10.10">
    <property type="entry name" value="Quinoprotein alcohol dehydrogenase-like superfamily"/>
    <property type="match status" value="2"/>
</dbReference>
<dbReference type="RefSeq" id="WP_083079639.1">
    <property type="nucleotide sequence ID" value="NZ_CP053562.1"/>
</dbReference>
<evidence type="ECO:0000256" key="5">
    <source>
        <dbReference type="SAM" id="SignalP"/>
    </source>
</evidence>
<organism evidence="7 8">
    <name type="scientific">Thioclava electrotropha</name>
    <dbReference type="NCBI Taxonomy" id="1549850"/>
    <lineage>
        <taxon>Bacteria</taxon>
        <taxon>Pseudomonadati</taxon>
        <taxon>Pseudomonadota</taxon>
        <taxon>Alphaproteobacteria</taxon>
        <taxon>Rhodobacterales</taxon>
        <taxon>Paracoccaceae</taxon>
        <taxon>Thioclava</taxon>
    </lineage>
</organism>
<keyword evidence="5" id="KW-0732">Signal</keyword>
<proteinExistence type="inferred from homology"/>
<comment type="cofactor">
    <cofactor evidence="1">
        <name>pyrroloquinoline quinone</name>
        <dbReference type="ChEBI" id="CHEBI:58442"/>
    </cofactor>
</comment>
<feature type="signal peptide" evidence="5">
    <location>
        <begin position="1"/>
        <end position="21"/>
    </location>
</feature>
<dbReference type="SUPFAM" id="SSF50998">
    <property type="entry name" value="Quinoprotein alcohol dehydrogenase-like"/>
    <property type="match status" value="1"/>
</dbReference>
<dbReference type="PANTHER" id="PTHR32303">
    <property type="entry name" value="QUINOPROTEIN ALCOHOL DEHYDROGENASE (CYTOCHROME C)"/>
    <property type="match status" value="1"/>
</dbReference>
<feature type="chain" id="PRO_5047073742" evidence="5">
    <location>
        <begin position="22"/>
        <end position="736"/>
    </location>
</feature>
<feature type="region of interest" description="Disordered" evidence="4">
    <location>
        <begin position="24"/>
        <end position="100"/>
    </location>
</feature>
<gene>
    <name evidence="7" type="ORF">AKL02_005000</name>
</gene>
<dbReference type="Pfam" id="PF01011">
    <property type="entry name" value="PQQ"/>
    <property type="match status" value="1"/>
</dbReference>
<evidence type="ECO:0000259" key="6">
    <source>
        <dbReference type="Pfam" id="PF01011"/>
    </source>
</evidence>
<evidence type="ECO:0000256" key="4">
    <source>
        <dbReference type="SAM" id="MobiDB-lite"/>
    </source>
</evidence>
<reference evidence="7 8" key="1">
    <citation type="submission" date="2020-05" db="EMBL/GenBank/DDBJ databases">
        <title>Thioclava electrotropha strain Elox9 finished genome.</title>
        <authorList>
            <person name="Rowe A.R."/>
            <person name="Wilbanks E.G."/>
        </authorList>
    </citation>
    <scope>NUCLEOTIDE SEQUENCE [LARGE SCALE GENOMIC DNA]</scope>
    <source>
        <strain evidence="7 8">Elox9</strain>
    </source>
</reference>
<dbReference type="Proteomes" id="UP000192422">
    <property type="component" value="Chromosome"/>
</dbReference>
<keyword evidence="3" id="KW-0560">Oxidoreductase</keyword>
<dbReference type="EMBL" id="CP053562">
    <property type="protein sequence ID" value="QPZ90307.1"/>
    <property type="molecule type" value="Genomic_DNA"/>
</dbReference>
<name>A0ABX6YR54_9RHOB</name>
<feature type="compositionally biased region" description="Low complexity" evidence="4">
    <location>
        <begin position="24"/>
        <end position="77"/>
    </location>
</feature>
<dbReference type="PANTHER" id="PTHR32303:SF4">
    <property type="entry name" value="QUINOPROTEIN GLUCOSE DEHYDROGENASE"/>
    <property type="match status" value="1"/>
</dbReference>
<protein>
    <submittedName>
        <fullName evidence="7">Pyrroloquinoline quinone-dependent dehydrogenase</fullName>
    </submittedName>
</protein>
<dbReference type="CDD" id="cd10280">
    <property type="entry name" value="PQQ_mGDH"/>
    <property type="match status" value="1"/>
</dbReference>
<comment type="similarity">
    <text evidence="2">Belongs to the bacterial PQQ dehydrogenase family.</text>
</comment>
<dbReference type="InterPro" id="IPR018391">
    <property type="entry name" value="PQQ_b-propeller_rpt"/>
</dbReference>
<accession>A0ABX6YR54</accession>
<evidence type="ECO:0000256" key="2">
    <source>
        <dbReference type="ARBA" id="ARBA00008156"/>
    </source>
</evidence>
<sequence length="736" mass="78977">MNRKTVSLAFALAFFAAAGYAQDTTATDSTATDNTTQPAADSGTATSTDSSSTDTGSTSDTGNQSDSQTSTDQQTDNPAANEATPPGPDANAEQPKPVADSVAQPMIASGSRERNGTPLVPEQPVWNSFHGQLSAQKYSPLTQINPDNVGDLEKVWQVHTGDVSDGSGDKPATVWSATPIFANDTLYIGTPFYRVLALDPATGEQKWAFDTKSKLEALTQPALKNRGVAYWQAENPVAGKVCQKIVYIGTMDAQLFALDADTGKPCTDFGDNGVLNVDKWNTVNDSFPLSVLQPPTVAGNHLILGWAGQDWESAEAPPGAVFSVDAQTGELQWSFETLPENIRRKTGTANVWTAMSVDPGLNMVYLPVASPSPNYWGGNRTEQIPYATSTTALDLDTGKVVWSRQWVHHDIWDYDINSAPTLMDITVDGKEIPALMQGTKMGFLFVVNRETGEDVWPIEERPVPQGDGTVKGEVYAKTQPFPTKPAPLLDQSKKPEVWGIADLVSGGACSELFDNLTYEGMYTPPTTKGEGTLAYPDSAGGVQWGGVAFDPNAQIAVVNTSHIVQYIKLWERQDYEKNAGGSGNENGFYPQKGAPYGMSLGNALNSLGMPCWKPPFGELVAIDMHTGDVKWRKPLGSSQKYGFFMPESMGSPTIGGPAVTKSGLIFIGATMDAKARAYDIQTGKELWSSQLEAPVVANPAIYEYKGREYVAFISGGNSILKPTVGDLVAVYALPEN</sequence>